<dbReference type="Proteomes" id="UP000541969">
    <property type="component" value="Unassembled WGS sequence"/>
</dbReference>
<evidence type="ECO:0000313" key="1">
    <source>
        <dbReference type="EMBL" id="NYJ06740.1"/>
    </source>
</evidence>
<name>A0A853CFZ1_9ACTN</name>
<dbReference type="RefSeq" id="WP_179718077.1">
    <property type="nucleotide sequence ID" value="NZ_JACBZT010000001.1"/>
</dbReference>
<dbReference type="InterPro" id="IPR009057">
    <property type="entry name" value="Homeodomain-like_sf"/>
</dbReference>
<proteinExistence type="predicted"/>
<comment type="caution">
    <text evidence="1">The sequence shown here is derived from an EMBL/GenBank/DDBJ whole genome shotgun (WGS) entry which is preliminary data.</text>
</comment>
<evidence type="ECO:0000313" key="2">
    <source>
        <dbReference type="Proteomes" id="UP000541969"/>
    </source>
</evidence>
<dbReference type="Gene3D" id="1.10.357.10">
    <property type="entry name" value="Tetracycline Repressor, domain 2"/>
    <property type="match status" value="1"/>
</dbReference>
<accession>A0A853CFZ1</accession>
<organism evidence="1 2">
    <name type="scientific">Petropleomorpha daqingensis</name>
    <dbReference type="NCBI Taxonomy" id="2026353"/>
    <lineage>
        <taxon>Bacteria</taxon>
        <taxon>Bacillati</taxon>
        <taxon>Actinomycetota</taxon>
        <taxon>Actinomycetes</taxon>
        <taxon>Geodermatophilales</taxon>
        <taxon>Geodermatophilaceae</taxon>
        <taxon>Petropleomorpha</taxon>
    </lineage>
</organism>
<gene>
    <name evidence="1" type="ORF">GGQ55_003018</name>
</gene>
<sequence>MHSGLHWDSPSSRLVLRAVLDVLAERGYHGLTLDAVAARAGAAAEALDETMDVDDLVVAALSGVELFGAPRATGTLRGDLRALLNPWRNPRTADEMAVAAVLSAAEWHAPLKSAAMRALDRPLAQTLGTLLTRERDVPQSALQTLNWLLRGLALDRLRSGSRSAVDLDAMVDFLVAGLEHEAAAALGEDGGRCS</sequence>
<evidence type="ECO:0008006" key="3">
    <source>
        <dbReference type="Google" id="ProtNLM"/>
    </source>
</evidence>
<protein>
    <recommendedName>
        <fullName evidence="3">Transcriptional regulator, TetR family</fullName>
    </recommendedName>
</protein>
<reference evidence="1 2" key="1">
    <citation type="submission" date="2020-07" db="EMBL/GenBank/DDBJ databases">
        <title>Sequencing the genomes of 1000 actinobacteria strains.</title>
        <authorList>
            <person name="Klenk H.-P."/>
        </authorList>
    </citation>
    <scope>NUCLEOTIDE SEQUENCE [LARGE SCALE GENOMIC DNA]</scope>
    <source>
        <strain evidence="1 2">DSM 104001</strain>
    </source>
</reference>
<keyword evidence="2" id="KW-1185">Reference proteome</keyword>
<dbReference type="AlphaFoldDB" id="A0A853CFZ1"/>
<dbReference type="EMBL" id="JACBZT010000001">
    <property type="protein sequence ID" value="NYJ06740.1"/>
    <property type="molecule type" value="Genomic_DNA"/>
</dbReference>
<dbReference type="SUPFAM" id="SSF46689">
    <property type="entry name" value="Homeodomain-like"/>
    <property type="match status" value="1"/>
</dbReference>